<evidence type="ECO:0000256" key="3">
    <source>
        <dbReference type="SAM" id="MobiDB-lite"/>
    </source>
</evidence>
<comment type="caution">
    <text evidence="5">The sequence shown here is derived from an EMBL/GenBank/DDBJ whole genome shotgun (WGS) entry which is preliminary data.</text>
</comment>
<dbReference type="Gene3D" id="2.40.30.70">
    <property type="entry name" value="YaeB-like"/>
    <property type="match status" value="2"/>
</dbReference>
<dbReference type="PANTHER" id="PTHR12818">
    <property type="entry name" value="TRNA (ADENINE(37)-N6)-METHYLTRANSFERASE"/>
    <property type="match status" value="1"/>
</dbReference>
<accession>D3AYG4</accession>
<dbReference type="InParanoid" id="D3AYG4"/>
<dbReference type="InterPro" id="IPR036413">
    <property type="entry name" value="YaeB-like_sf"/>
</dbReference>
<organism evidence="5 6">
    <name type="scientific">Heterostelium pallidum (strain ATCC 26659 / Pp 5 / PN500)</name>
    <name type="common">Cellular slime mold</name>
    <name type="synonym">Polysphondylium pallidum</name>
    <dbReference type="NCBI Taxonomy" id="670386"/>
    <lineage>
        <taxon>Eukaryota</taxon>
        <taxon>Amoebozoa</taxon>
        <taxon>Evosea</taxon>
        <taxon>Eumycetozoa</taxon>
        <taxon>Dictyostelia</taxon>
        <taxon>Acytosteliales</taxon>
        <taxon>Acytosteliaceae</taxon>
        <taxon>Heterostelium</taxon>
    </lineage>
</organism>
<evidence type="ECO:0000256" key="1">
    <source>
        <dbReference type="ARBA" id="ARBA00022691"/>
    </source>
</evidence>
<evidence type="ECO:0000313" key="6">
    <source>
        <dbReference type="Proteomes" id="UP000001396"/>
    </source>
</evidence>
<keyword evidence="6" id="KW-1185">Reference proteome</keyword>
<dbReference type="InterPro" id="IPR036414">
    <property type="entry name" value="YaeB_N_sf"/>
</dbReference>
<dbReference type="CDD" id="cd09281">
    <property type="entry name" value="UPF0066"/>
    <property type="match status" value="1"/>
</dbReference>
<reference evidence="5 6" key="1">
    <citation type="journal article" date="2011" name="Genome Res.">
        <title>Phylogeny-wide analysis of social amoeba genomes highlights ancient origins for complex intercellular communication.</title>
        <authorList>
            <person name="Heidel A.J."/>
            <person name="Lawal H.M."/>
            <person name="Felder M."/>
            <person name="Schilde C."/>
            <person name="Helps N.R."/>
            <person name="Tunggal B."/>
            <person name="Rivero F."/>
            <person name="John U."/>
            <person name="Schleicher M."/>
            <person name="Eichinger L."/>
            <person name="Platzer M."/>
            <person name="Noegel A.A."/>
            <person name="Schaap P."/>
            <person name="Gloeckner G."/>
        </authorList>
    </citation>
    <scope>NUCLEOTIDE SEQUENCE [LARGE SCALE GENOMIC DNA]</scope>
    <source>
        <strain evidence="6">ATCC 26659 / Pp 5 / PN500</strain>
    </source>
</reference>
<dbReference type="Proteomes" id="UP000001396">
    <property type="component" value="Unassembled WGS sequence"/>
</dbReference>
<evidence type="ECO:0000259" key="4">
    <source>
        <dbReference type="PROSITE" id="PS51668"/>
    </source>
</evidence>
<dbReference type="GeneID" id="31356754"/>
<dbReference type="OMA" id="NPRTINW"/>
<sequence length="434" mass="49899">MFKTKLNNLSKLLVYNNRYLSCRVTHLSFCSVSTTNTIVDSISSLSKSNNSNNDITSINDSNHKNINKDQILTFKRKKKKQFKVDVNTNLNYIREAEQLSLQNEKQDTISFDPIGYAESTFPNKNGAPRQGRLAPTSTAKIKILSRHADSLLKGLSDFSHVWILFWFHNNYKRIEQRQSQQQQPQDEQQQQLLQQQQQQSQSTNSTLSSKSKYYNKKDYVYLKENRYPPSQVMVSPPMLNGRRVGVLASRTPHRLVPIGMTMCKLDRVDYDTIYLSGIDMIDGTPIVDIKPYIPKFDSEPNATIPEWVNSKSDIKEIVFSDKAINGIIKTLSTVGLKSLGIEQSKIANNNSIDEQLNKVKDLIIEILLNEPRSIYRKKKLTYESWGFFVDTLNVECRVDENGVATVFDVEDADTFKLKKNRSLQDEEEEEEEED</sequence>
<comment type="similarity">
    <text evidence="2">Belongs to the tRNA methyltransferase O family.</text>
</comment>
<proteinExistence type="inferred from homology"/>
<dbReference type="InterPro" id="IPR023370">
    <property type="entry name" value="TrmO-like_N"/>
</dbReference>
<protein>
    <recommendedName>
        <fullName evidence="4">TsaA-like domain-containing protein</fullName>
    </recommendedName>
</protein>
<dbReference type="Gene3D" id="3.30.2310.10">
    <property type="entry name" value="YaeB-like"/>
    <property type="match status" value="1"/>
</dbReference>
<evidence type="ECO:0000256" key="2">
    <source>
        <dbReference type="ARBA" id="ARBA00033753"/>
    </source>
</evidence>
<feature type="region of interest" description="Disordered" evidence="3">
    <location>
        <begin position="177"/>
        <end position="209"/>
    </location>
</feature>
<evidence type="ECO:0000313" key="5">
    <source>
        <dbReference type="EMBL" id="EFA85991.1"/>
    </source>
</evidence>
<feature type="domain" description="TsaA-like" evidence="4">
    <location>
        <begin position="111"/>
        <end position="301"/>
    </location>
</feature>
<keyword evidence="1" id="KW-0949">S-adenosyl-L-methionine</keyword>
<gene>
    <name evidence="5" type="ORF">PPL_01224</name>
</gene>
<dbReference type="PANTHER" id="PTHR12818:SF0">
    <property type="entry name" value="TRNA (ADENINE(37)-N6)-METHYLTRANSFERASE"/>
    <property type="match status" value="1"/>
</dbReference>
<dbReference type="RefSeq" id="XP_020438097.1">
    <property type="nucleotide sequence ID" value="XM_020572239.1"/>
</dbReference>
<dbReference type="InterPro" id="IPR040372">
    <property type="entry name" value="YaeB-like"/>
</dbReference>
<dbReference type="AlphaFoldDB" id="D3AYG4"/>
<dbReference type="EMBL" id="ADBJ01000004">
    <property type="protein sequence ID" value="EFA85991.1"/>
    <property type="molecule type" value="Genomic_DNA"/>
</dbReference>
<dbReference type="PROSITE" id="PS51668">
    <property type="entry name" value="TSAA_2"/>
    <property type="match status" value="1"/>
</dbReference>
<dbReference type="SUPFAM" id="SSF118196">
    <property type="entry name" value="YaeB-like"/>
    <property type="match status" value="1"/>
</dbReference>
<name>D3AYG4_HETP5</name>
<dbReference type="Pfam" id="PF01980">
    <property type="entry name" value="TrmO_N"/>
    <property type="match status" value="2"/>
</dbReference>